<dbReference type="Gene3D" id="1.25.50.10">
    <property type="entry name" value="Peptidase M1, alanyl aminopeptidase, C-terminal domain"/>
    <property type="match status" value="1"/>
</dbReference>
<dbReference type="InterPro" id="IPR001930">
    <property type="entry name" value="Peptidase_M1"/>
</dbReference>
<evidence type="ECO:0000256" key="4">
    <source>
        <dbReference type="ARBA" id="ARBA00012564"/>
    </source>
</evidence>
<keyword evidence="11" id="KW-0482">Metalloprotease</keyword>
<dbReference type="PANTHER" id="PTHR46322:SF1">
    <property type="entry name" value="PUROMYCIN-SENSITIVE AMINOPEPTIDASE"/>
    <property type="match status" value="1"/>
</dbReference>
<dbReference type="InterPro" id="IPR035414">
    <property type="entry name" value="Peptidase_M1_pepN_Ig-like"/>
</dbReference>
<dbReference type="FunFam" id="1.10.390.10:FF:000002">
    <property type="entry name" value="Aminopeptidase N"/>
    <property type="match status" value="1"/>
</dbReference>
<evidence type="ECO:0000256" key="12">
    <source>
        <dbReference type="ARBA" id="ARBA00059739"/>
    </source>
</evidence>
<evidence type="ECO:0000256" key="9">
    <source>
        <dbReference type="ARBA" id="ARBA00022801"/>
    </source>
</evidence>
<gene>
    <name evidence="18" type="ORF">Kalk_03260</name>
</gene>
<evidence type="ECO:0000259" key="15">
    <source>
        <dbReference type="Pfam" id="PF11940"/>
    </source>
</evidence>
<dbReference type="InterPro" id="IPR037144">
    <property type="entry name" value="Peptidase_M1_pepN_C_sf"/>
</dbReference>
<dbReference type="CDD" id="cd09600">
    <property type="entry name" value="M1_APN"/>
    <property type="match status" value="1"/>
</dbReference>
<organism evidence="18 19">
    <name type="scientific">Ketobacter alkanivorans</name>
    <dbReference type="NCBI Taxonomy" id="1917421"/>
    <lineage>
        <taxon>Bacteria</taxon>
        <taxon>Pseudomonadati</taxon>
        <taxon>Pseudomonadota</taxon>
        <taxon>Gammaproteobacteria</taxon>
        <taxon>Pseudomonadales</taxon>
        <taxon>Ketobacteraceae</taxon>
        <taxon>Ketobacter</taxon>
    </lineage>
</organism>
<keyword evidence="8" id="KW-0479">Metal-binding</keyword>
<evidence type="ECO:0000256" key="6">
    <source>
        <dbReference type="ARBA" id="ARBA00022438"/>
    </source>
</evidence>
<keyword evidence="7" id="KW-0645">Protease</keyword>
<keyword evidence="10" id="KW-0862">Zinc</keyword>
<name>A0A2K9LGM0_9GAMM</name>
<evidence type="ECO:0000256" key="11">
    <source>
        <dbReference type="ARBA" id="ARBA00023049"/>
    </source>
</evidence>
<dbReference type="Gene3D" id="1.10.390.10">
    <property type="entry name" value="Neutral Protease Domain 2"/>
    <property type="match status" value="1"/>
</dbReference>
<evidence type="ECO:0000256" key="2">
    <source>
        <dbReference type="ARBA" id="ARBA00001947"/>
    </source>
</evidence>
<reference evidence="19" key="1">
    <citation type="submission" date="2017-08" db="EMBL/GenBank/DDBJ databases">
        <title>Direct submision.</title>
        <authorList>
            <person name="Kim S.-J."/>
            <person name="Rhee S.-K."/>
        </authorList>
    </citation>
    <scope>NUCLEOTIDE SEQUENCE [LARGE SCALE GENOMIC DNA]</scope>
    <source>
        <strain evidence="19">GI5</strain>
    </source>
</reference>
<dbReference type="InterPro" id="IPR038438">
    <property type="entry name" value="PepN_Ig-like_sf"/>
</dbReference>
<evidence type="ECO:0000313" key="19">
    <source>
        <dbReference type="Proteomes" id="UP000235116"/>
    </source>
</evidence>
<dbReference type="GO" id="GO:0006508">
    <property type="term" value="P:proteolysis"/>
    <property type="evidence" value="ECO:0007669"/>
    <property type="project" value="UniProtKB-UniRule"/>
</dbReference>
<feature type="domain" description="Peptidase M1 membrane alanine aminopeptidase" evidence="14">
    <location>
        <begin position="234"/>
        <end position="446"/>
    </location>
</feature>
<dbReference type="NCBIfam" id="TIGR02414">
    <property type="entry name" value="pepN_proteo"/>
    <property type="match status" value="1"/>
</dbReference>
<evidence type="ECO:0000259" key="14">
    <source>
        <dbReference type="Pfam" id="PF01433"/>
    </source>
</evidence>
<dbReference type="FunFam" id="3.30.2010.30:FF:000002">
    <property type="entry name" value="Putative aminopeptidase N"/>
    <property type="match status" value="1"/>
</dbReference>
<evidence type="ECO:0000256" key="7">
    <source>
        <dbReference type="ARBA" id="ARBA00022670"/>
    </source>
</evidence>
<dbReference type="Proteomes" id="UP000235116">
    <property type="component" value="Chromosome"/>
</dbReference>
<dbReference type="Gene3D" id="2.60.40.1730">
    <property type="entry name" value="tricorn interacting facor f3 domain"/>
    <property type="match status" value="1"/>
</dbReference>
<proteinExistence type="inferred from homology"/>
<dbReference type="FunFam" id="2.60.40.1730:FF:000005">
    <property type="entry name" value="Aminopeptidase N"/>
    <property type="match status" value="1"/>
</dbReference>
<dbReference type="Pfam" id="PF11940">
    <property type="entry name" value="DUF3458"/>
    <property type="match status" value="1"/>
</dbReference>
<dbReference type="PANTHER" id="PTHR46322">
    <property type="entry name" value="PUROMYCIN-SENSITIVE AMINOPEPTIDASE"/>
    <property type="match status" value="1"/>
</dbReference>
<dbReference type="EMBL" id="CP022684">
    <property type="protein sequence ID" value="AUM11499.1"/>
    <property type="molecule type" value="Genomic_DNA"/>
</dbReference>
<evidence type="ECO:0000256" key="8">
    <source>
        <dbReference type="ARBA" id="ARBA00022723"/>
    </source>
</evidence>
<dbReference type="Pfam" id="PF17432">
    <property type="entry name" value="DUF3458_C"/>
    <property type="match status" value="1"/>
</dbReference>
<dbReference type="InterPro" id="IPR024601">
    <property type="entry name" value="Peptidase_M1_pepN_C"/>
</dbReference>
<keyword evidence="6 18" id="KW-0031">Aminopeptidase</keyword>
<evidence type="ECO:0000313" key="18">
    <source>
        <dbReference type="EMBL" id="AUM11499.1"/>
    </source>
</evidence>
<comment type="cofactor">
    <cofactor evidence="2">
        <name>Zn(2+)</name>
        <dbReference type="ChEBI" id="CHEBI:29105"/>
    </cofactor>
</comment>
<dbReference type="Pfam" id="PF17900">
    <property type="entry name" value="Peptidase_M1_N"/>
    <property type="match status" value="1"/>
</dbReference>
<evidence type="ECO:0000256" key="5">
    <source>
        <dbReference type="ARBA" id="ARBA00015611"/>
    </source>
</evidence>
<dbReference type="KEGG" id="kak:Kalk_03260"/>
<dbReference type="InterPro" id="IPR014782">
    <property type="entry name" value="Peptidase_M1_dom"/>
</dbReference>
<accession>A0A2K9LGM0</accession>
<comment type="function">
    <text evidence="12">Aminopeptidase N is involved in the degradation of intracellular peptides generated by protein breakdown during normal growth as well as in response to nutrient starvation.</text>
</comment>
<dbReference type="InterPro" id="IPR045357">
    <property type="entry name" value="Aminopeptidase_N-like_N"/>
</dbReference>
<protein>
    <recommendedName>
        <fullName evidence="5 13">Aminopeptidase N</fullName>
        <ecNumber evidence="4 13">3.4.11.2</ecNumber>
    </recommendedName>
</protein>
<dbReference type="AlphaFoldDB" id="A0A2K9LGM0"/>
<comment type="similarity">
    <text evidence="3">Belongs to the peptidase M1 family.</text>
</comment>
<dbReference type="OrthoDB" id="100605at2"/>
<dbReference type="RefSeq" id="WP_101892839.1">
    <property type="nucleotide sequence ID" value="NZ_CP022684.1"/>
</dbReference>
<dbReference type="InterPro" id="IPR042097">
    <property type="entry name" value="Aminopeptidase_N-like_N_sf"/>
</dbReference>
<keyword evidence="9" id="KW-0378">Hydrolase</keyword>
<dbReference type="SUPFAM" id="SSF55486">
    <property type="entry name" value="Metalloproteases ('zincins'), catalytic domain"/>
    <property type="match status" value="1"/>
</dbReference>
<evidence type="ECO:0000259" key="16">
    <source>
        <dbReference type="Pfam" id="PF17432"/>
    </source>
</evidence>
<feature type="domain" description="Peptidase M1 alanyl aminopeptidase Ig-like fold" evidence="15">
    <location>
        <begin position="452"/>
        <end position="556"/>
    </location>
</feature>
<dbReference type="GO" id="GO:0008270">
    <property type="term" value="F:zinc ion binding"/>
    <property type="evidence" value="ECO:0007669"/>
    <property type="project" value="InterPro"/>
</dbReference>
<feature type="domain" description="Aminopeptidase N-like N-terminal" evidence="17">
    <location>
        <begin position="98"/>
        <end position="194"/>
    </location>
</feature>
<dbReference type="EC" id="3.4.11.2" evidence="4 13"/>
<evidence type="ECO:0000259" key="17">
    <source>
        <dbReference type="Pfam" id="PF17900"/>
    </source>
</evidence>
<evidence type="ECO:0000256" key="13">
    <source>
        <dbReference type="NCBIfam" id="TIGR02414"/>
    </source>
</evidence>
<dbReference type="GO" id="GO:0016285">
    <property type="term" value="F:alanyl aminopeptidase activity"/>
    <property type="evidence" value="ECO:0007669"/>
    <property type="project" value="UniProtKB-EC"/>
</dbReference>
<keyword evidence="19" id="KW-1185">Reference proteome</keyword>
<dbReference type="InterPro" id="IPR027268">
    <property type="entry name" value="Peptidase_M4/M1_CTD_sf"/>
</dbReference>
<dbReference type="InterPro" id="IPR012779">
    <property type="entry name" value="Peptidase_M1_pepN"/>
</dbReference>
<comment type="catalytic activity">
    <reaction evidence="1">
        <text>Release of an N-terminal amino acid, Xaa-|-Yaa- from a peptide, amide or arylamide. Xaa is preferably Ala, but may be most amino acids including Pro (slow action). When a terminal hydrophobic residue is followed by a prolyl residue, the two may be released as an intact Xaa-Pro dipeptide.</text>
        <dbReference type="EC" id="3.4.11.2"/>
    </reaction>
</comment>
<evidence type="ECO:0000256" key="1">
    <source>
        <dbReference type="ARBA" id="ARBA00000098"/>
    </source>
</evidence>
<dbReference type="SUPFAM" id="SSF63737">
    <property type="entry name" value="Leukotriene A4 hydrolase N-terminal domain"/>
    <property type="match status" value="1"/>
</dbReference>
<sequence>MKENNTPKTIRLSEYQAPNYLIDTVHLDVRIYEHYTDVISHLAVRANPDVPTASGQPLELVGVELELLGIEQDGATLALDHFRIDGEVLTIKDVPDQFTLLIMTRIHPKQNTSLEGLYVSKGMYCTQCEAEGFRKITYYLDRPDVMSRFTTRVEAPKQAYPVLLSNGNPVERGDLDDGRHYVIWEDPFKKPCYLFALVAGDLSVVEDHFTTSSGRDVLLQLYVEPHDLDKCEHAMDSLKRSMAWDEEVYGREYDLDIYMIVAVSHFNMGAMENKGLNIFNTSCVLANAKTTTDMGFQRVESVIAHEYFHNWSGNRVTCRDWFQLSLKEGFTVFRDQQFSADMGSETVNRIDDVNMLKTVQFAEDSGPMSHPVRPDSYIEINNFYTTTVYEKGAEVVRMIHRLMGKDGFRKGSDLYFERHDGQAVTCDDFVQAMEDANGVDLTLFRRWYSQAGTPHLKVTSEYVSDQNQFSITFEQTTLPTPGQPEKLPLHIPVAIGLLGADGKDLALQLSDGTVLDPLNPVLELKQAKQTFRFNGIKEQPVASVLRGFSAPVKLFYEQERAELAFLMSHDSDGFNRWNASQRLTVEVLLDLMSAYQEQKPLYVDSLLLESFRALLADESLDQAMVAKMLELPTEQFLAELLPKPVQVDAIHHAREGLKRELACGLRQELQQVINRCHMDPEYHYNVDAVAKRSLRNVCLAYVMTLADDEATELCLSQYREAGNMTDQLAAFRALAHSERSEKTQVIADFYQQWSSEALVVDQWFMVQASSPQPDALDNVQALMQHEAFEMTSPNKIRALIGAFCNNNPVNFHRLDGAGYAFLADQIIALNNINPQVASRMSTILTRWANYDRVRADLIKAQLTRIKAEKLSPDVYEIVSKALNQ</sequence>
<feature type="domain" description="Peptidase M1 alanyl aminopeptidase C-terminal" evidence="16">
    <location>
        <begin position="561"/>
        <end position="883"/>
    </location>
</feature>
<dbReference type="Gene3D" id="2.60.40.1840">
    <property type="match status" value="1"/>
</dbReference>
<evidence type="ECO:0000256" key="10">
    <source>
        <dbReference type="ARBA" id="ARBA00022833"/>
    </source>
</evidence>
<dbReference type="FunFam" id="2.60.40.1840:FF:000001">
    <property type="entry name" value="Aminopeptidase N"/>
    <property type="match status" value="1"/>
</dbReference>
<dbReference type="PRINTS" id="PR00756">
    <property type="entry name" value="ALADIPTASE"/>
</dbReference>
<dbReference type="Pfam" id="PF01433">
    <property type="entry name" value="Peptidase_M1"/>
    <property type="match status" value="1"/>
</dbReference>
<dbReference type="GO" id="GO:0008237">
    <property type="term" value="F:metallopeptidase activity"/>
    <property type="evidence" value="ECO:0007669"/>
    <property type="project" value="UniProtKB-UniRule"/>
</dbReference>
<dbReference type="Gene3D" id="3.30.2010.30">
    <property type="match status" value="1"/>
</dbReference>
<evidence type="ECO:0000256" key="3">
    <source>
        <dbReference type="ARBA" id="ARBA00010136"/>
    </source>
</evidence>